<evidence type="ECO:0000313" key="3">
    <source>
        <dbReference type="Proteomes" id="UP000007148"/>
    </source>
</evidence>
<name>G4T940_SERID</name>
<organism evidence="2 3">
    <name type="scientific">Serendipita indica (strain DSM 11827)</name>
    <name type="common">Root endophyte fungus</name>
    <name type="synonym">Piriformospora indica</name>
    <dbReference type="NCBI Taxonomy" id="1109443"/>
    <lineage>
        <taxon>Eukaryota</taxon>
        <taxon>Fungi</taxon>
        <taxon>Dikarya</taxon>
        <taxon>Basidiomycota</taxon>
        <taxon>Agaricomycotina</taxon>
        <taxon>Agaricomycetes</taxon>
        <taxon>Sebacinales</taxon>
        <taxon>Serendipitaceae</taxon>
        <taxon>Serendipita</taxon>
    </lineage>
</organism>
<keyword evidence="1" id="KW-0175">Coiled coil</keyword>
<evidence type="ECO:0000313" key="2">
    <source>
        <dbReference type="EMBL" id="CCA67829.1"/>
    </source>
</evidence>
<proteinExistence type="predicted"/>
<feature type="coiled-coil region" evidence="1">
    <location>
        <begin position="90"/>
        <end position="117"/>
    </location>
</feature>
<dbReference type="AlphaFoldDB" id="G4T940"/>
<sequence>MSGRLCSRGLQRSFATSTRVLNSPTSQSLAAKVAPIEPIAPAPPPRRVGGVRGGIFGFLFGFSLASAYASYALLDEYRLASAVLQSSIHVSAHVRRIETVEKELKALTERTAEKNDVSKLRAEMKQLYDGLHIEFLDLRAHVWGLREYHFSSSTFA</sequence>
<dbReference type="OrthoDB" id="5331396at2759"/>
<dbReference type="STRING" id="1109443.G4T940"/>
<dbReference type="eggNOG" id="ENOG502S5A2">
    <property type="taxonomic scope" value="Eukaryota"/>
</dbReference>
<comment type="caution">
    <text evidence="2">The sequence shown here is derived from an EMBL/GenBank/DDBJ whole genome shotgun (WGS) entry which is preliminary data.</text>
</comment>
<dbReference type="OMA" id="AHVWGIQ"/>
<dbReference type="HOGENOM" id="CLU_118731_1_0_1"/>
<keyword evidence="3" id="KW-1185">Reference proteome</keyword>
<dbReference type="PANTHER" id="PTHR37849">
    <property type="entry name" value="YALI0E11605P"/>
    <property type="match status" value="1"/>
</dbReference>
<dbReference type="EMBL" id="CAFZ01000020">
    <property type="protein sequence ID" value="CCA67829.1"/>
    <property type="molecule type" value="Genomic_DNA"/>
</dbReference>
<evidence type="ECO:0000256" key="1">
    <source>
        <dbReference type="SAM" id="Coils"/>
    </source>
</evidence>
<accession>G4T940</accession>
<protein>
    <submittedName>
        <fullName evidence="2">Uncharacterized protein</fullName>
    </submittedName>
</protein>
<dbReference type="InParanoid" id="G4T940"/>
<gene>
    <name evidence="2" type="ORF">PIIN_01653</name>
</gene>
<dbReference type="PANTHER" id="PTHR37849:SF1">
    <property type="entry name" value="YALI0E11605P"/>
    <property type="match status" value="1"/>
</dbReference>
<dbReference type="Proteomes" id="UP000007148">
    <property type="component" value="Unassembled WGS sequence"/>
</dbReference>
<reference evidence="2 3" key="1">
    <citation type="journal article" date="2011" name="PLoS Pathog.">
        <title>Endophytic Life Strategies Decoded by Genome and Transcriptome Analyses of the Mutualistic Root Symbiont Piriformospora indica.</title>
        <authorList>
            <person name="Zuccaro A."/>
            <person name="Lahrmann U."/>
            <person name="Guldener U."/>
            <person name="Langen G."/>
            <person name="Pfiffi S."/>
            <person name="Biedenkopf D."/>
            <person name="Wong P."/>
            <person name="Samans B."/>
            <person name="Grimm C."/>
            <person name="Basiewicz M."/>
            <person name="Murat C."/>
            <person name="Martin F."/>
            <person name="Kogel K.H."/>
        </authorList>
    </citation>
    <scope>NUCLEOTIDE SEQUENCE [LARGE SCALE GENOMIC DNA]</scope>
    <source>
        <strain evidence="2 3">DSM 11827</strain>
    </source>
</reference>